<reference evidence="8 9" key="1">
    <citation type="submission" date="2024-03" db="EMBL/GenBank/DDBJ databases">
        <authorList>
            <person name="Brejova B."/>
        </authorList>
    </citation>
    <scope>NUCLEOTIDE SEQUENCE [LARGE SCALE GENOMIC DNA]</scope>
    <source>
        <strain evidence="8 9">CBS 14171</strain>
    </source>
</reference>
<evidence type="ECO:0000313" key="9">
    <source>
        <dbReference type="Proteomes" id="UP001497383"/>
    </source>
</evidence>
<comment type="subcellular location">
    <subcellularLocation>
        <location evidence="1">Membrane</location>
        <topology evidence="1">Multi-pass membrane protein</topology>
    </subcellularLocation>
</comment>
<feature type="transmembrane region" description="Helical" evidence="7">
    <location>
        <begin position="49"/>
        <end position="69"/>
    </location>
</feature>
<keyword evidence="4 7" id="KW-0812">Transmembrane</keyword>
<dbReference type="InterPro" id="IPR038377">
    <property type="entry name" value="Na/Glc_symporter_sf"/>
</dbReference>
<feature type="transmembrane region" description="Helical" evidence="7">
    <location>
        <begin position="117"/>
        <end position="136"/>
    </location>
</feature>
<dbReference type="Proteomes" id="UP001497383">
    <property type="component" value="Chromosome 7"/>
</dbReference>
<feature type="transmembrane region" description="Helical" evidence="7">
    <location>
        <begin position="310"/>
        <end position="330"/>
    </location>
</feature>
<keyword evidence="6 7" id="KW-0472">Membrane</keyword>
<accession>A0ABP0ZVJ1</accession>
<evidence type="ECO:0000256" key="6">
    <source>
        <dbReference type="ARBA" id="ARBA00023136"/>
    </source>
</evidence>
<evidence type="ECO:0000313" key="8">
    <source>
        <dbReference type="EMBL" id="CAK9441672.1"/>
    </source>
</evidence>
<protein>
    <recommendedName>
        <fullName evidence="10">Urea transport protein</fullName>
    </recommendedName>
</protein>
<keyword evidence="5 7" id="KW-1133">Transmembrane helix</keyword>
<feature type="transmembrane region" description="Helical" evidence="7">
    <location>
        <begin position="227"/>
        <end position="247"/>
    </location>
</feature>
<dbReference type="RefSeq" id="XP_066832478.1">
    <property type="nucleotide sequence ID" value="XM_066975884.1"/>
</dbReference>
<evidence type="ECO:0000256" key="5">
    <source>
        <dbReference type="ARBA" id="ARBA00022989"/>
    </source>
</evidence>
<feature type="transmembrane region" description="Helical" evidence="7">
    <location>
        <begin position="156"/>
        <end position="176"/>
    </location>
</feature>
<sequence>MAQLSSQGNNAIIYLTYAFMLATGLFLAWKYASKSSFLSSNGTQRGTPLALNFIASAMGVGIISTYSQIANLAGLHGLLVYTLCGSIPIVGFAVFGPMIRRRCPDGFILTEWVRHRFGIVTALYLSFFTCLTMFLFMVGELSAIRGAIETLTGLNALPAVIVQCVVTTIYTFFGGFRISFITDNFQGVCVLLLLIICACGMGSYIEIDKSKIGPSGLLKGNKLGWQLVYILFVAILTNDCFMSGFWLRTFASKTNKDLWIGCSLAAFVTFVITTLIGTTGFLAVWSGDLTVGDDNGYNAFFILLEKMPRWLVAFVLIFCIVLSTCTYDSLQSAMTSTISNDVFRNKLHINWTRGLVILICVPIVVLAVKVANDILQIYLIADLVSAAVIPAVFLGLSNTYFWYLRGFDVMCGGFGALLGVFVFGTVYYHSAREGGKLLLIWNGIYDSSDWGAFGAFVIAPVGGVVFTLIACGVRIAAQYLYCKATGATFTAFDKPEKVIYVEDRSSPVKTSDDDEDAVKVNTERLSYDYPPQDPDRKAV</sequence>
<feature type="transmembrane region" description="Helical" evidence="7">
    <location>
        <begin position="377"/>
        <end position="397"/>
    </location>
</feature>
<dbReference type="Gene3D" id="1.20.1730.10">
    <property type="entry name" value="Sodium/glucose cotransporter"/>
    <property type="match status" value="1"/>
</dbReference>
<feature type="transmembrane region" description="Helical" evidence="7">
    <location>
        <begin position="188"/>
        <end position="207"/>
    </location>
</feature>
<proteinExistence type="inferred from homology"/>
<evidence type="ECO:0008006" key="10">
    <source>
        <dbReference type="Google" id="ProtNLM"/>
    </source>
</evidence>
<evidence type="ECO:0000256" key="3">
    <source>
        <dbReference type="ARBA" id="ARBA00022448"/>
    </source>
</evidence>
<feature type="transmembrane region" description="Helical" evidence="7">
    <location>
        <begin position="259"/>
        <end position="285"/>
    </location>
</feature>
<feature type="transmembrane region" description="Helical" evidence="7">
    <location>
        <begin position="351"/>
        <end position="371"/>
    </location>
</feature>
<feature type="transmembrane region" description="Helical" evidence="7">
    <location>
        <begin position="12"/>
        <end position="29"/>
    </location>
</feature>
<dbReference type="PANTHER" id="PTHR48086">
    <property type="entry name" value="SODIUM/PROLINE SYMPORTER-RELATED"/>
    <property type="match status" value="1"/>
</dbReference>
<evidence type="ECO:0000256" key="2">
    <source>
        <dbReference type="ARBA" id="ARBA00006434"/>
    </source>
</evidence>
<dbReference type="EMBL" id="OZ022411">
    <property type="protein sequence ID" value="CAK9441672.1"/>
    <property type="molecule type" value="Genomic_DNA"/>
</dbReference>
<dbReference type="InterPro" id="IPR001734">
    <property type="entry name" value="Na/solute_symporter"/>
</dbReference>
<organism evidence="8 9">
    <name type="scientific">Lodderomyces beijingensis</name>
    <dbReference type="NCBI Taxonomy" id="1775926"/>
    <lineage>
        <taxon>Eukaryota</taxon>
        <taxon>Fungi</taxon>
        <taxon>Dikarya</taxon>
        <taxon>Ascomycota</taxon>
        <taxon>Saccharomycotina</taxon>
        <taxon>Pichiomycetes</taxon>
        <taxon>Debaryomycetaceae</taxon>
        <taxon>Candida/Lodderomyces clade</taxon>
        <taxon>Lodderomyces</taxon>
    </lineage>
</organism>
<evidence type="ECO:0000256" key="1">
    <source>
        <dbReference type="ARBA" id="ARBA00004141"/>
    </source>
</evidence>
<gene>
    <name evidence="8" type="ORF">LODBEIA_P55400</name>
</gene>
<dbReference type="GeneID" id="92210736"/>
<feature type="transmembrane region" description="Helical" evidence="7">
    <location>
        <begin position="409"/>
        <end position="430"/>
    </location>
</feature>
<feature type="transmembrane region" description="Helical" evidence="7">
    <location>
        <begin position="75"/>
        <end position="96"/>
    </location>
</feature>
<dbReference type="InterPro" id="IPR050277">
    <property type="entry name" value="Sodium:Solute_Symporter"/>
</dbReference>
<evidence type="ECO:0000256" key="4">
    <source>
        <dbReference type="ARBA" id="ARBA00022692"/>
    </source>
</evidence>
<dbReference type="PROSITE" id="PS50283">
    <property type="entry name" value="NA_SOLUT_SYMP_3"/>
    <property type="match status" value="1"/>
</dbReference>
<keyword evidence="3" id="KW-0813">Transport</keyword>
<comment type="similarity">
    <text evidence="2">Belongs to the sodium:solute symporter (SSF) (TC 2.A.21) family.</text>
</comment>
<evidence type="ECO:0000256" key="7">
    <source>
        <dbReference type="SAM" id="Phobius"/>
    </source>
</evidence>
<keyword evidence="9" id="KW-1185">Reference proteome</keyword>
<name>A0ABP0ZVJ1_9ASCO</name>
<feature type="transmembrane region" description="Helical" evidence="7">
    <location>
        <begin position="450"/>
        <end position="473"/>
    </location>
</feature>
<dbReference type="PANTHER" id="PTHR48086:SF10">
    <property type="entry name" value="AGR155CP"/>
    <property type="match status" value="1"/>
</dbReference>